<sequence length="638" mass="73389">MISVTTATNRKNGGTGMLYKRVAIILLVIVLLVNQFGVSFKAYDETDIWQNTASESSDSELLLNSSLTTAVEDQQQVLGIEQLQFREVQEDGMEDIIIRKTHRRRKDKTKNSKSDFKTDIIIHKTHGRRKDKTKNSKSSVEADPFAVNTEILEKNQFEKFYDVSKAEANDPLLNILPSTYRQSKALPIWIKEYFDWHRIQTASLNETSWMSSYKYYMNTTEGGGTLDEDEFIVNNRKYLIVRCVNMDRCGGFSDRVKPLLTFVAAAAHQPTGLNGKEHRRIIMIRWTRPYPLENFLLPNEVNWTVPSYMEETLQLGDERKKENQLPSFRKRIYPNILRRLFSEEFEDITMMDIQIQVRHGERDLYQYIVDTIYGGTETNDLMHTKIERFWEKQKIDKTERSTRAIQSWAKSYRDFFWTFFKPVEPIQALIDSRLRDLNLIPGEFVGVHYRADYVMGAAKLADPVLLSNTATTVTWCATIINEGSPIFFSSDTASAIQAVQNQSVALSEENITVVTPISSTAANMTYEAKTPHHIEWDRGTIEDFYPTFVDLFVMGESKCMIMGKGGFGAFASLLSHNASCWYNFVSTCVNPGRQPVPSPFSSILPSQCCIPHIDDYKAAREFKKMRIKNEGETLQRTW</sequence>
<name>A0A7S4AJE3_9STRA</name>
<gene>
    <name evidence="1" type="ORF">PAUS00366_LOCUS10644</name>
</gene>
<proteinExistence type="predicted"/>
<evidence type="ECO:0000313" key="1">
    <source>
        <dbReference type="EMBL" id="CAE0717891.1"/>
    </source>
</evidence>
<reference evidence="1" key="1">
    <citation type="submission" date="2021-01" db="EMBL/GenBank/DDBJ databases">
        <authorList>
            <person name="Corre E."/>
            <person name="Pelletier E."/>
            <person name="Niang G."/>
            <person name="Scheremetjew M."/>
            <person name="Finn R."/>
            <person name="Kale V."/>
            <person name="Holt S."/>
            <person name="Cochrane G."/>
            <person name="Meng A."/>
            <person name="Brown T."/>
            <person name="Cohen L."/>
        </authorList>
    </citation>
    <scope>NUCLEOTIDE SEQUENCE</scope>
    <source>
        <strain evidence="1">10249 10 AB</strain>
    </source>
</reference>
<organism evidence="1">
    <name type="scientific">Pseudo-nitzschia australis</name>
    <dbReference type="NCBI Taxonomy" id="44445"/>
    <lineage>
        <taxon>Eukaryota</taxon>
        <taxon>Sar</taxon>
        <taxon>Stramenopiles</taxon>
        <taxon>Ochrophyta</taxon>
        <taxon>Bacillariophyta</taxon>
        <taxon>Bacillariophyceae</taxon>
        <taxon>Bacillariophycidae</taxon>
        <taxon>Bacillariales</taxon>
        <taxon>Bacillariaceae</taxon>
        <taxon>Pseudo-nitzschia</taxon>
    </lineage>
</organism>
<dbReference type="AlphaFoldDB" id="A0A7S4AJE3"/>
<dbReference type="EMBL" id="HBIX01014549">
    <property type="protein sequence ID" value="CAE0717891.1"/>
    <property type="molecule type" value="Transcribed_RNA"/>
</dbReference>
<accession>A0A7S4AJE3</accession>
<protein>
    <submittedName>
        <fullName evidence="1">Uncharacterized protein</fullName>
    </submittedName>
</protein>